<proteinExistence type="predicted"/>
<accession>A0A0P0Z0U8</accession>
<protein>
    <recommendedName>
        <fullName evidence="2">Glycosyltransferase family 1 protein</fullName>
    </recommendedName>
</protein>
<name>A0A0P0Z0U8_9HYPH</name>
<reference evidence="1" key="1">
    <citation type="journal article" date="2015" name="Proc. Natl. Acad. Sci. U.S.A.">
        <title>Bacterial clade with the ribosomal RNA operon on a small plasmid rather than the chromosome.</title>
        <authorList>
            <person name="Anda M."/>
            <person name="Ohtsubo Y."/>
            <person name="Okubo T."/>
            <person name="Sugawara M."/>
            <person name="Nagata Y."/>
            <person name="Tsuda M."/>
            <person name="Minamisawa K."/>
            <person name="Mitsui H."/>
        </authorList>
    </citation>
    <scope>NUCLEOTIDE SEQUENCE</scope>
    <source>
        <strain evidence="1">JCM 14755</strain>
    </source>
</reference>
<sequence length="327" mass="36543">MSTVYILTPVAKTGGIEAIFQLAHALESIGVTARLLPGELAMDSERHILANGPADFAQTYPEYGVTCVHQAHLLPQDSIVVPEVYIRFHGELRRLACRRYIWWLSLDNAFYGDLGAWRDHPFFAEGSARDFVHLYQSFYAAAFLHGRGVLQAHELKCYVNSLFSGGAGPAGVQERQPVILYNPRKDDVFWRILARQCPELRFQPLQGLSPDEMKQVFATSRVYIDFGSHPGMDRIPREAALNGLVVMTGLRGAAGNLVDVPIHRDFKFRDDEVESGHCAQALRHIVADYDAQVARQDGYRRWIAGQRQAFDLAVRTVWGGDGSAKCG</sequence>
<organism evidence="1">
    <name type="scientific">Aureimonas frigidaquae</name>
    <dbReference type="NCBI Taxonomy" id="424757"/>
    <lineage>
        <taxon>Bacteria</taxon>
        <taxon>Pseudomonadati</taxon>
        <taxon>Pseudomonadota</taxon>
        <taxon>Alphaproteobacteria</taxon>
        <taxon>Hyphomicrobiales</taxon>
        <taxon>Aurantimonadaceae</taxon>
        <taxon>Aureimonas</taxon>
    </lineage>
</organism>
<dbReference type="RefSeq" id="WP_062226674.1">
    <property type="nucleotide sequence ID" value="NZ_BBWR01000003.1"/>
</dbReference>
<evidence type="ECO:0008006" key="2">
    <source>
        <dbReference type="Google" id="ProtNLM"/>
    </source>
</evidence>
<dbReference type="EMBL" id="LC066375">
    <property type="protein sequence ID" value="BAT27627.1"/>
    <property type="molecule type" value="Genomic_DNA"/>
</dbReference>
<dbReference type="OrthoDB" id="6400528at2"/>
<dbReference type="AlphaFoldDB" id="A0A0P0Z0U8"/>
<evidence type="ECO:0000313" key="1">
    <source>
        <dbReference type="EMBL" id="BAT27627.1"/>
    </source>
</evidence>